<dbReference type="EMBL" id="CM000882">
    <property type="protein sequence ID" value="PNT65788.1"/>
    <property type="molecule type" value="Genomic_DNA"/>
</dbReference>
<keyword evidence="3" id="KW-1185">Reference proteome</keyword>
<gene>
    <name evidence="1" type="ORF">BRADI_3g02708v3</name>
</gene>
<evidence type="ECO:0000313" key="3">
    <source>
        <dbReference type="Proteomes" id="UP000008810"/>
    </source>
</evidence>
<organism evidence="1">
    <name type="scientific">Brachypodium distachyon</name>
    <name type="common">Purple false brome</name>
    <name type="synonym">Trachynia distachya</name>
    <dbReference type="NCBI Taxonomy" id="15368"/>
    <lineage>
        <taxon>Eukaryota</taxon>
        <taxon>Viridiplantae</taxon>
        <taxon>Streptophyta</taxon>
        <taxon>Embryophyta</taxon>
        <taxon>Tracheophyta</taxon>
        <taxon>Spermatophyta</taxon>
        <taxon>Magnoliopsida</taxon>
        <taxon>Liliopsida</taxon>
        <taxon>Poales</taxon>
        <taxon>Poaceae</taxon>
        <taxon>BOP clade</taxon>
        <taxon>Pooideae</taxon>
        <taxon>Stipodae</taxon>
        <taxon>Brachypodieae</taxon>
        <taxon>Brachypodium</taxon>
    </lineage>
</organism>
<dbReference type="Proteomes" id="UP000008810">
    <property type="component" value="Chromosome 3"/>
</dbReference>
<sequence length="30" mass="3490">MYAVSAWPHSCFDLVDHTCMICSINRLVNY</sequence>
<dbReference type="Gramene" id="PNT65788">
    <property type="protein sequence ID" value="PNT65788"/>
    <property type="gene ID" value="BRADI_3g02708v3"/>
</dbReference>
<reference evidence="1 2" key="1">
    <citation type="journal article" date="2010" name="Nature">
        <title>Genome sequencing and analysis of the model grass Brachypodium distachyon.</title>
        <authorList>
            <consortium name="International Brachypodium Initiative"/>
        </authorList>
    </citation>
    <scope>NUCLEOTIDE SEQUENCE [LARGE SCALE GENOMIC DNA]</scope>
    <source>
        <strain evidence="1 2">Bd21</strain>
    </source>
</reference>
<dbReference type="InParanoid" id="A0A2K2CUT6"/>
<proteinExistence type="predicted"/>
<accession>A0A2K2CUT6</accession>
<evidence type="ECO:0000313" key="1">
    <source>
        <dbReference type="EMBL" id="PNT65788.1"/>
    </source>
</evidence>
<reference evidence="2" key="3">
    <citation type="submission" date="2018-08" db="UniProtKB">
        <authorList>
            <consortium name="EnsemblPlants"/>
        </authorList>
    </citation>
    <scope>IDENTIFICATION</scope>
    <source>
        <strain evidence="2">cv. Bd21</strain>
    </source>
</reference>
<name>A0A2K2CUT6_BRADI</name>
<dbReference type="AlphaFoldDB" id="A0A2K2CUT6"/>
<dbReference type="EnsemblPlants" id="PNT65788">
    <property type="protein sequence ID" value="PNT65788"/>
    <property type="gene ID" value="BRADI_3g02708v3"/>
</dbReference>
<evidence type="ECO:0000313" key="2">
    <source>
        <dbReference type="EnsemblPlants" id="PNT65788"/>
    </source>
</evidence>
<protein>
    <submittedName>
        <fullName evidence="1 2">Uncharacterized protein</fullName>
    </submittedName>
</protein>
<reference evidence="1" key="2">
    <citation type="submission" date="2017-06" db="EMBL/GenBank/DDBJ databases">
        <title>WGS assembly of Brachypodium distachyon.</title>
        <authorList>
            <consortium name="The International Brachypodium Initiative"/>
            <person name="Lucas S."/>
            <person name="Harmon-Smith M."/>
            <person name="Lail K."/>
            <person name="Tice H."/>
            <person name="Grimwood J."/>
            <person name="Bruce D."/>
            <person name="Barry K."/>
            <person name="Shu S."/>
            <person name="Lindquist E."/>
            <person name="Wang M."/>
            <person name="Pitluck S."/>
            <person name="Vogel J.P."/>
            <person name="Garvin D.F."/>
            <person name="Mockler T.C."/>
            <person name="Schmutz J."/>
            <person name="Rokhsar D."/>
            <person name="Bevan M.W."/>
        </authorList>
    </citation>
    <scope>NUCLEOTIDE SEQUENCE</scope>
    <source>
        <strain evidence="1">Bd21</strain>
    </source>
</reference>